<dbReference type="SUPFAM" id="SSF46955">
    <property type="entry name" value="Putative DNA-binding domain"/>
    <property type="match status" value="1"/>
</dbReference>
<sequence length="71" mass="8237">MTEKELMECLPTKYKGRMMFRKKEAAEILGIHPLTISRWEKEGKISSVRHTKRSVFISLSSIAKLLSEERA</sequence>
<dbReference type="Pfam" id="PF12728">
    <property type="entry name" value="HTH_17"/>
    <property type="match status" value="1"/>
</dbReference>
<protein>
    <recommendedName>
        <fullName evidence="1">Helix-turn-helix domain-containing protein</fullName>
    </recommendedName>
</protein>
<dbReference type="InterPro" id="IPR009061">
    <property type="entry name" value="DNA-bd_dom_put_sf"/>
</dbReference>
<evidence type="ECO:0000259" key="1">
    <source>
        <dbReference type="Pfam" id="PF12728"/>
    </source>
</evidence>
<feature type="domain" description="Helix-turn-helix" evidence="1">
    <location>
        <begin position="23"/>
        <end position="69"/>
    </location>
</feature>
<accession>A0A0N1EBJ9</accession>
<comment type="caution">
    <text evidence="2">The sequence shown here is derived from an EMBL/GenBank/DDBJ whole genome shotgun (WGS) entry which is preliminary data.</text>
</comment>
<name>A0A0N1EBJ9_9HELI</name>
<dbReference type="Gene3D" id="1.10.1660.10">
    <property type="match status" value="1"/>
</dbReference>
<dbReference type="InterPro" id="IPR041657">
    <property type="entry name" value="HTH_17"/>
</dbReference>
<evidence type="ECO:0000313" key="2">
    <source>
        <dbReference type="EMBL" id="KPH55470.1"/>
    </source>
</evidence>
<reference evidence="2 3" key="1">
    <citation type="submission" date="2014-06" db="EMBL/GenBank/DDBJ databases">
        <title>Helicobacter pullorum isolates in fresh chicken meat - phenotypic and genotypic features.</title>
        <authorList>
            <person name="Borges V."/>
            <person name="Santos A."/>
            <person name="Correia C.B."/>
            <person name="Saraiva M."/>
            <person name="Menard A."/>
            <person name="Vieira L."/>
            <person name="Sampaio D.A."/>
            <person name="Gomes J.P."/>
            <person name="Oleastro M."/>
        </authorList>
    </citation>
    <scope>NUCLEOTIDE SEQUENCE [LARGE SCALE GENOMIC DNA]</scope>
    <source>
        <strain evidence="2 3">229334/12</strain>
    </source>
</reference>
<organism evidence="2 3">
    <name type="scientific">Helicobacter pullorum</name>
    <dbReference type="NCBI Taxonomy" id="35818"/>
    <lineage>
        <taxon>Bacteria</taxon>
        <taxon>Pseudomonadati</taxon>
        <taxon>Campylobacterota</taxon>
        <taxon>Epsilonproteobacteria</taxon>
        <taxon>Campylobacterales</taxon>
        <taxon>Helicobacteraceae</taxon>
        <taxon>Helicobacter</taxon>
    </lineage>
</organism>
<evidence type="ECO:0000313" key="3">
    <source>
        <dbReference type="Proteomes" id="UP000037997"/>
    </source>
</evidence>
<dbReference type="PATRIC" id="fig|35818.11.peg.1677"/>
<dbReference type="AlphaFoldDB" id="A0A0N1EBJ9"/>
<dbReference type="Proteomes" id="UP000037997">
    <property type="component" value="Unassembled WGS sequence"/>
</dbReference>
<proteinExistence type="predicted"/>
<dbReference type="EMBL" id="JNOC01000043">
    <property type="protein sequence ID" value="KPH55470.1"/>
    <property type="molecule type" value="Genomic_DNA"/>
</dbReference>
<dbReference type="OrthoDB" id="5349217at2"/>
<gene>
    <name evidence="2" type="ORF">HPU229334_08475</name>
</gene>
<dbReference type="RefSeq" id="WP_005022224.1">
    <property type="nucleotide sequence ID" value="NZ_CABKNZ010000042.1"/>
</dbReference>